<evidence type="ECO:0000256" key="1">
    <source>
        <dbReference type="SAM" id="MobiDB-lite"/>
    </source>
</evidence>
<organism evidence="2 3">
    <name type="scientific">Oryza sativa subsp. japonica</name>
    <name type="common">Rice</name>
    <dbReference type="NCBI Taxonomy" id="39947"/>
    <lineage>
        <taxon>Eukaryota</taxon>
        <taxon>Viridiplantae</taxon>
        <taxon>Streptophyta</taxon>
        <taxon>Embryophyta</taxon>
        <taxon>Tracheophyta</taxon>
        <taxon>Spermatophyta</taxon>
        <taxon>Magnoliopsida</taxon>
        <taxon>Liliopsida</taxon>
        <taxon>Poales</taxon>
        <taxon>Poaceae</taxon>
        <taxon>BOP clade</taxon>
        <taxon>Oryzoideae</taxon>
        <taxon>Oryzeae</taxon>
        <taxon>Oryzinae</taxon>
        <taxon>Oryza</taxon>
        <taxon>Oryza sativa</taxon>
    </lineage>
</organism>
<keyword evidence="3" id="KW-1185">Reference proteome</keyword>
<gene>
    <name evidence="2" type="ordered locus">Os08g0119400</name>
    <name evidence="2" type="ORF">OSNPB_080119400</name>
</gene>
<reference evidence="3" key="1">
    <citation type="journal article" date="2005" name="Nature">
        <title>The map-based sequence of the rice genome.</title>
        <authorList>
            <consortium name="International rice genome sequencing project (IRGSP)"/>
            <person name="Matsumoto T."/>
            <person name="Wu J."/>
            <person name="Kanamori H."/>
            <person name="Katayose Y."/>
            <person name="Fujisawa M."/>
            <person name="Namiki N."/>
            <person name="Mizuno H."/>
            <person name="Yamamoto K."/>
            <person name="Antonio B.A."/>
            <person name="Baba T."/>
            <person name="Sakata K."/>
            <person name="Nagamura Y."/>
            <person name="Aoki H."/>
            <person name="Arikawa K."/>
            <person name="Arita K."/>
            <person name="Bito T."/>
            <person name="Chiden Y."/>
            <person name="Fujitsuka N."/>
            <person name="Fukunaka R."/>
            <person name="Hamada M."/>
            <person name="Harada C."/>
            <person name="Hayashi A."/>
            <person name="Hijishita S."/>
            <person name="Honda M."/>
            <person name="Hosokawa S."/>
            <person name="Ichikawa Y."/>
            <person name="Idonuma A."/>
            <person name="Iijima M."/>
            <person name="Ikeda M."/>
            <person name="Ikeno M."/>
            <person name="Ito K."/>
            <person name="Ito S."/>
            <person name="Ito T."/>
            <person name="Ito Y."/>
            <person name="Ito Y."/>
            <person name="Iwabuchi A."/>
            <person name="Kamiya K."/>
            <person name="Karasawa W."/>
            <person name="Kurita K."/>
            <person name="Katagiri S."/>
            <person name="Kikuta A."/>
            <person name="Kobayashi H."/>
            <person name="Kobayashi N."/>
            <person name="Machita K."/>
            <person name="Maehara T."/>
            <person name="Masukawa M."/>
            <person name="Mizubayashi T."/>
            <person name="Mukai Y."/>
            <person name="Nagasaki H."/>
            <person name="Nagata Y."/>
            <person name="Naito S."/>
            <person name="Nakashima M."/>
            <person name="Nakama Y."/>
            <person name="Nakamichi Y."/>
            <person name="Nakamura M."/>
            <person name="Meguro A."/>
            <person name="Negishi M."/>
            <person name="Ohta I."/>
            <person name="Ohta T."/>
            <person name="Okamoto M."/>
            <person name="Ono N."/>
            <person name="Saji S."/>
            <person name="Sakaguchi M."/>
            <person name="Sakai K."/>
            <person name="Shibata M."/>
            <person name="Shimokawa T."/>
            <person name="Song J."/>
            <person name="Takazaki Y."/>
            <person name="Terasawa K."/>
            <person name="Tsugane M."/>
            <person name="Tsuji K."/>
            <person name="Ueda S."/>
            <person name="Waki K."/>
            <person name="Yamagata H."/>
            <person name="Yamamoto M."/>
            <person name="Yamamoto S."/>
            <person name="Yamane H."/>
            <person name="Yoshiki S."/>
            <person name="Yoshihara R."/>
            <person name="Yukawa K."/>
            <person name="Zhong H."/>
            <person name="Yano M."/>
            <person name="Yuan Q."/>
            <person name="Ouyang S."/>
            <person name="Liu J."/>
            <person name="Jones K.M."/>
            <person name="Gansberger K."/>
            <person name="Moffat K."/>
            <person name="Hill J."/>
            <person name="Bera J."/>
            <person name="Fadrosh D."/>
            <person name="Jin S."/>
            <person name="Johri S."/>
            <person name="Kim M."/>
            <person name="Overton L."/>
            <person name="Reardon M."/>
            <person name="Tsitrin T."/>
            <person name="Vuong H."/>
            <person name="Weaver B."/>
            <person name="Ciecko A."/>
            <person name="Tallon L."/>
            <person name="Jackson J."/>
            <person name="Pai G."/>
            <person name="Aken S.V."/>
            <person name="Utterback T."/>
            <person name="Reidmuller S."/>
            <person name="Feldblyum T."/>
            <person name="Hsiao J."/>
            <person name="Zismann V."/>
            <person name="Iobst S."/>
            <person name="de Vazeille A.R."/>
            <person name="Buell C.R."/>
            <person name="Ying K."/>
            <person name="Li Y."/>
            <person name="Lu T."/>
            <person name="Huang Y."/>
            <person name="Zhao Q."/>
            <person name="Feng Q."/>
            <person name="Zhang L."/>
            <person name="Zhu J."/>
            <person name="Weng Q."/>
            <person name="Mu J."/>
            <person name="Lu Y."/>
            <person name="Fan D."/>
            <person name="Liu Y."/>
            <person name="Guan J."/>
            <person name="Zhang Y."/>
            <person name="Yu S."/>
            <person name="Liu X."/>
            <person name="Zhang Y."/>
            <person name="Hong G."/>
            <person name="Han B."/>
            <person name="Choisne N."/>
            <person name="Demange N."/>
            <person name="Orjeda G."/>
            <person name="Samain S."/>
            <person name="Cattolico L."/>
            <person name="Pelletier E."/>
            <person name="Couloux A."/>
            <person name="Segurens B."/>
            <person name="Wincker P."/>
            <person name="D'Hont A."/>
            <person name="Scarpelli C."/>
            <person name="Weissenbach J."/>
            <person name="Salanoubat M."/>
            <person name="Quetier F."/>
            <person name="Yu Y."/>
            <person name="Kim H.R."/>
            <person name="Rambo T."/>
            <person name="Currie J."/>
            <person name="Collura K."/>
            <person name="Luo M."/>
            <person name="Yang T."/>
            <person name="Ammiraju J.S.S."/>
            <person name="Engler F."/>
            <person name="Soderlund C."/>
            <person name="Wing R.A."/>
            <person name="Palmer L.E."/>
            <person name="de la Bastide M."/>
            <person name="Spiegel L."/>
            <person name="Nascimento L."/>
            <person name="Zutavern T."/>
            <person name="O'Shaughnessy A."/>
            <person name="Dike S."/>
            <person name="Dedhia N."/>
            <person name="Preston R."/>
            <person name="Balija V."/>
            <person name="McCombie W.R."/>
            <person name="Chow T."/>
            <person name="Chen H."/>
            <person name="Chung M."/>
            <person name="Chen C."/>
            <person name="Shaw J."/>
            <person name="Wu H."/>
            <person name="Hsiao K."/>
            <person name="Chao Y."/>
            <person name="Chu M."/>
            <person name="Cheng C."/>
            <person name="Hour A."/>
            <person name="Lee P."/>
            <person name="Lin S."/>
            <person name="Lin Y."/>
            <person name="Liou J."/>
            <person name="Liu S."/>
            <person name="Hsing Y."/>
            <person name="Raghuvanshi S."/>
            <person name="Mohanty A."/>
            <person name="Bharti A.K."/>
            <person name="Gaur A."/>
            <person name="Gupta V."/>
            <person name="Kumar D."/>
            <person name="Ravi V."/>
            <person name="Vij S."/>
            <person name="Kapur A."/>
            <person name="Khurana P."/>
            <person name="Khurana P."/>
            <person name="Khurana J.P."/>
            <person name="Tyagi A.K."/>
            <person name="Gaikwad K."/>
            <person name="Singh A."/>
            <person name="Dalal V."/>
            <person name="Srivastava S."/>
            <person name="Dixit A."/>
            <person name="Pal A.K."/>
            <person name="Ghazi I.A."/>
            <person name="Yadav M."/>
            <person name="Pandit A."/>
            <person name="Bhargava A."/>
            <person name="Sureshbabu K."/>
            <person name="Batra K."/>
            <person name="Sharma T.R."/>
            <person name="Mohapatra T."/>
            <person name="Singh N.K."/>
            <person name="Messing J."/>
            <person name="Nelson A.B."/>
            <person name="Fuks G."/>
            <person name="Kavchok S."/>
            <person name="Keizer G."/>
            <person name="Linton E."/>
            <person name="Llaca V."/>
            <person name="Song R."/>
            <person name="Tanyolac B."/>
            <person name="Young S."/>
            <person name="Ho-Il K."/>
            <person name="Hahn J.H."/>
            <person name="Sangsakoo G."/>
            <person name="Vanavichit A."/>
            <person name="de Mattos Luiz.A.T."/>
            <person name="Zimmer P.D."/>
            <person name="Malone G."/>
            <person name="Dellagostin O."/>
            <person name="de Oliveira A.C."/>
            <person name="Bevan M."/>
            <person name="Bancroft I."/>
            <person name="Minx P."/>
            <person name="Cordum H."/>
            <person name="Wilson R."/>
            <person name="Cheng Z."/>
            <person name="Jin W."/>
            <person name="Jiang J."/>
            <person name="Leong S.A."/>
            <person name="Iwama H."/>
            <person name="Gojobori T."/>
            <person name="Itoh T."/>
            <person name="Niimura Y."/>
            <person name="Fujii Y."/>
            <person name="Habara T."/>
            <person name="Sakai H."/>
            <person name="Sato Y."/>
            <person name="Wilson G."/>
            <person name="Kumar K."/>
            <person name="McCouch S."/>
            <person name="Juretic N."/>
            <person name="Hoen D."/>
            <person name="Wright S."/>
            <person name="Bruskiewich R."/>
            <person name="Bureau T."/>
            <person name="Miyao A."/>
            <person name="Hirochika H."/>
            <person name="Nishikawa T."/>
            <person name="Kadowaki K."/>
            <person name="Sugiura M."/>
            <person name="Burr B."/>
            <person name="Sasaki T."/>
        </authorList>
    </citation>
    <scope>NUCLEOTIDE SEQUENCE [LARGE SCALE GENOMIC DNA]</scope>
    <source>
        <strain evidence="3">cv. Nipponbare</strain>
    </source>
</reference>
<evidence type="ECO:0000313" key="3">
    <source>
        <dbReference type="Proteomes" id="UP000059680"/>
    </source>
</evidence>
<dbReference type="Proteomes" id="UP000059680">
    <property type="component" value="Chromosome 8"/>
</dbReference>
<sequence length="110" mass="11994">MPPPLPSSRPPPPPPLPRPHPAPPPPCPAASLQMSEMHSSRQEEGVLLTFSVADCIARLRTTTKVRQSSIRLQERFKMVETGSKTCADSKAKVCGSSKGLIPTRSKPRTW</sequence>
<proteinExistence type="predicted"/>
<dbReference type="EMBL" id="AP014964">
    <property type="protein sequence ID" value="BAT03580.1"/>
    <property type="molecule type" value="Genomic_DNA"/>
</dbReference>
<accession>A0A0P0XBD6</accession>
<dbReference type="InParanoid" id="A0A0P0XBD6"/>
<protein>
    <submittedName>
        <fullName evidence="2">Os08g0119400 protein</fullName>
    </submittedName>
</protein>
<feature type="compositionally biased region" description="Pro residues" evidence="1">
    <location>
        <begin position="1"/>
        <end position="28"/>
    </location>
</feature>
<name>A0A0P0XBD6_ORYSJ</name>
<reference evidence="2 3" key="3">
    <citation type="journal article" date="2013" name="Rice">
        <title>Improvement of the Oryza sativa Nipponbare reference genome using next generation sequence and optical map data.</title>
        <authorList>
            <person name="Kawahara Y."/>
            <person name="de la Bastide M."/>
            <person name="Hamilton J.P."/>
            <person name="Kanamori H."/>
            <person name="McCombie W.R."/>
            <person name="Ouyang S."/>
            <person name="Schwartz D.C."/>
            <person name="Tanaka T."/>
            <person name="Wu J."/>
            <person name="Zhou S."/>
            <person name="Childs K.L."/>
            <person name="Davidson R.M."/>
            <person name="Lin H."/>
            <person name="Quesada-Ocampo L."/>
            <person name="Vaillancourt B."/>
            <person name="Sakai H."/>
            <person name="Lee S.S."/>
            <person name="Kim J."/>
            <person name="Numa H."/>
            <person name="Itoh T."/>
            <person name="Buell C.R."/>
            <person name="Matsumoto T."/>
        </authorList>
    </citation>
    <scope>NUCLEOTIDE SEQUENCE [LARGE SCALE GENOMIC DNA]</scope>
    <source>
        <strain evidence="3">cv. Nipponbare</strain>
    </source>
</reference>
<evidence type="ECO:0000313" key="2">
    <source>
        <dbReference type="EMBL" id="BAT03580.1"/>
    </source>
</evidence>
<dbReference type="AlphaFoldDB" id="A0A0P0XBD6"/>
<reference evidence="2 3" key="2">
    <citation type="journal article" date="2013" name="Plant Cell Physiol.">
        <title>Rice Annotation Project Database (RAP-DB): an integrative and interactive database for rice genomics.</title>
        <authorList>
            <person name="Sakai H."/>
            <person name="Lee S.S."/>
            <person name="Tanaka T."/>
            <person name="Numa H."/>
            <person name="Kim J."/>
            <person name="Kawahara Y."/>
            <person name="Wakimoto H."/>
            <person name="Yang C.C."/>
            <person name="Iwamoto M."/>
            <person name="Abe T."/>
            <person name="Yamada Y."/>
            <person name="Muto A."/>
            <person name="Inokuchi H."/>
            <person name="Ikemura T."/>
            <person name="Matsumoto T."/>
            <person name="Sasaki T."/>
            <person name="Itoh T."/>
        </authorList>
    </citation>
    <scope>NUCLEOTIDE SEQUENCE [LARGE SCALE GENOMIC DNA]</scope>
    <source>
        <strain evidence="3">cv. Nipponbare</strain>
    </source>
</reference>
<dbReference type="PaxDb" id="39947-A0A0P0XBD6"/>
<feature type="region of interest" description="Disordered" evidence="1">
    <location>
        <begin position="1"/>
        <end position="42"/>
    </location>
</feature>